<name>A0A2G8KDU9_STIJA</name>
<accession>A0A2G8KDU9</accession>
<feature type="chain" id="PRO_5013546673" evidence="5">
    <location>
        <begin position="18"/>
        <end position="478"/>
    </location>
</feature>
<dbReference type="SMART" id="SM00369">
    <property type="entry name" value="LRR_TYP"/>
    <property type="match status" value="7"/>
</dbReference>
<sequence>MKGYCIYILVLATHTNCLEPCPKECYCPGWRIFQCDGNLMNITKFPVLEHLDVGNLIIINTDISSLTSGEVILPFFPNLIAVALKFCNIRSINNLIFNATREVERLDIAYNYLTSVPVQSFQVLTQLTILDLSGNMITQVEAFSFSCCDKLRVIQLRENLIMNARYEATGGLVELQTLHMSNNVFESFPFPTENKSTFFVKSLYLASNNILKLNVAVPTKFPTCSHLDLSSNYLIALDDYGLHGFPHLETLRAPRNNISFVGKSLFGDEPHGLQALVLHENDIREIPSMILTRLPNLTTLSLAKNNISNIHNFAFEHNSYLKYINLDENNIHTCSPLALVGLDNLDTLRISFNKLSFLPIDFFQVNHDFGLNLRGNNWGCDCSIKFLYDWFKKTRFFRYPVDCNTPLELKGKNLLELELTDFCTDGNVSTQSMATTTVLNNGITRQFVLQTKSIIIVVMVSVMVVLVLCLFKWSIQNN</sequence>
<keyword evidence="4" id="KW-0812">Transmembrane</keyword>
<dbReference type="InterPro" id="IPR001611">
    <property type="entry name" value="Leu-rich_rpt"/>
</dbReference>
<feature type="transmembrane region" description="Helical" evidence="4">
    <location>
        <begin position="454"/>
        <end position="475"/>
    </location>
</feature>
<dbReference type="InterPro" id="IPR032675">
    <property type="entry name" value="LRR_dom_sf"/>
</dbReference>
<reference evidence="6 7" key="1">
    <citation type="journal article" date="2017" name="PLoS Biol.">
        <title>The sea cucumber genome provides insights into morphological evolution and visceral regeneration.</title>
        <authorList>
            <person name="Zhang X."/>
            <person name="Sun L."/>
            <person name="Yuan J."/>
            <person name="Sun Y."/>
            <person name="Gao Y."/>
            <person name="Zhang L."/>
            <person name="Li S."/>
            <person name="Dai H."/>
            <person name="Hamel J.F."/>
            <person name="Liu C."/>
            <person name="Yu Y."/>
            <person name="Liu S."/>
            <person name="Lin W."/>
            <person name="Guo K."/>
            <person name="Jin S."/>
            <person name="Xu P."/>
            <person name="Storey K.B."/>
            <person name="Huan P."/>
            <person name="Zhang T."/>
            <person name="Zhou Y."/>
            <person name="Zhang J."/>
            <person name="Lin C."/>
            <person name="Li X."/>
            <person name="Xing L."/>
            <person name="Huo D."/>
            <person name="Sun M."/>
            <person name="Wang L."/>
            <person name="Mercier A."/>
            <person name="Li F."/>
            <person name="Yang H."/>
            <person name="Xiang J."/>
        </authorList>
    </citation>
    <scope>NUCLEOTIDE SEQUENCE [LARGE SCALE GENOMIC DNA]</scope>
    <source>
        <strain evidence="6">Shaxun</strain>
        <tissue evidence="6">Muscle</tissue>
    </source>
</reference>
<protein>
    <submittedName>
        <fullName evidence="6">Uncharacterized protein</fullName>
    </submittedName>
</protein>
<evidence type="ECO:0000313" key="6">
    <source>
        <dbReference type="EMBL" id="PIK46188.1"/>
    </source>
</evidence>
<evidence type="ECO:0000313" key="7">
    <source>
        <dbReference type="Proteomes" id="UP000230750"/>
    </source>
</evidence>
<dbReference type="Proteomes" id="UP000230750">
    <property type="component" value="Unassembled WGS sequence"/>
</dbReference>
<dbReference type="PROSITE" id="PS51450">
    <property type="entry name" value="LRR"/>
    <property type="match status" value="2"/>
</dbReference>
<evidence type="ECO:0000256" key="2">
    <source>
        <dbReference type="ARBA" id="ARBA00022729"/>
    </source>
</evidence>
<evidence type="ECO:0000256" key="5">
    <source>
        <dbReference type="SAM" id="SignalP"/>
    </source>
</evidence>
<keyword evidence="2 5" id="KW-0732">Signal</keyword>
<gene>
    <name evidence="6" type="ORF">BSL78_16930</name>
</gene>
<comment type="caution">
    <text evidence="6">The sequence shown here is derived from an EMBL/GenBank/DDBJ whole genome shotgun (WGS) entry which is preliminary data.</text>
</comment>
<dbReference type="PANTHER" id="PTHR24366:SF161">
    <property type="entry name" value="TIR DOMAIN-CONTAINING PROTEIN"/>
    <property type="match status" value="1"/>
</dbReference>
<dbReference type="InterPro" id="IPR003591">
    <property type="entry name" value="Leu-rich_rpt_typical-subtyp"/>
</dbReference>
<keyword evidence="4" id="KW-0472">Membrane</keyword>
<keyword evidence="7" id="KW-1185">Reference proteome</keyword>
<dbReference type="AlphaFoldDB" id="A0A2G8KDU9"/>
<dbReference type="OrthoDB" id="1055097at2759"/>
<proteinExistence type="predicted"/>
<dbReference type="SUPFAM" id="SSF52058">
    <property type="entry name" value="L domain-like"/>
    <property type="match status" value="1"/>
</dbReference>
<dbReference type="PANTHER" id="PTHR24366">
    <property type="entry name" value="IG(IMMUNOGLOBULIN) AND LRR(LEUCINE RICH REPEAT) DOMAINS"/>
    <property type="match status" value="1"/>
</dbReference>
<evidence type="ECO:0000256" key="4">
    <source>
        <dbReference type="SAM" id="Phobius"/>
    </source>
</evidence>
<feature type="signal peptide" evidence="5">
    <location>
        <begin position="1"/>
        <end position="17"/>
    </location>
</feature>
<evidence type="ECO:0000256" key="1">
    <source>
        <dbReference type="ARBA" id="ARBA00022614"/>
    </source>
</evidence>
<dbReference type="EMBL" id="MRZV01000660">
    <property type="protein sequence ID" value="PIK46188.1"/>
    <property type="molecule type" value="Genomic_DNA"/>
</dbReference>
<dbReference type="Gene3D" id="3.80.10.10">
    <property type="entry name" value="Ribonuclease Inhibitor"/>
    <property type="match status" value="2"/>
</dbReference>
<dbReference type="SMART" id="SM00365">
    <property type="entry name" value="LRR_SD22"/>
    <property type="match status" value="3"/>
</dbReference>
<organism evidence="6 7">
    <name type="scientific">Stichopus japonicus</name>
    <name type="common">Sea cucumber</name>
    <dbReference type="NCBI Taxonomy" id="307972"/>
    <lineage>
        <taxon>Eukaryota</taxon>
        <taxon>Metazoa</taxon>
        <taxon>Echinodermata</taxon>
        <taxon>Eleutherozoa</taxon>
        <taxon>Echinozoa</taxon>
        <taxon>Holothuroidea</taxon>
        <taxon>Aspidochirotacea</taxon>
        <taxon>Aspidochirotida</taxon>
        <taxon>Stichopodidae</taxon>
        <taxon>Apostichopus</taxon>
    </lineage>
</organism>
<dbReference type="STRING" id="307972.A0A2G8KDU9"/>
<keyword evidence="1" id="KW-0433">Leucine-rich repeat</keyword>
<keyword evidence="3" id="KW-0677">Repeat</keyword>
<dbReference type="Pfam" id="PF13855">
    <property type="entry name" value="LRR_8"/>
    <property type="match status" value="3"/>
</dbReference>
<keyword evidence="4" id="KW-1133">Transmembrane helix</keyword>
<evidence type="ECO:0000256" key="3">
    <source>
        <dbReference type="ARBA" id="ARBA00022737"/>
    </source>
</evidence>